<dbReference type="RefSeq" id="WP_252853429.1">
    <property type="nucleotide sequence ID" value="NZ_JAMXLR010000055.1"/>
</dbReference>
<evidence type="ECO:0000313" key="2">
    <source>
        <dbReference type="EMBL" id="MCO6045313.1"/>
    </source>
</evidence>
<dbReference type="Proteomes" id="UP001155241">
    <property type="component" value="Unassembled WGS sequence"/>
</dbReference>
<gene>
    <name evidence="2" type="ORF">NG895_15485</name>
</gene>
<feature type="region of interest" description="Disordered" evidence="1">
    <location>
        <begin position="1"/>
        <end position="24"/>
    </location>
</feature>
<organism evidence="2 3">
    <name type="scientific">Aeoliella straminimaris</name>
    <dbReference type="NCBI Taxonomy" id="2954799"/>
    <lineage>
        <taxon>Bacteria</taxon>
        <taxon>Pseudomonadati</taxon>
        <taxon>Planctomycetota</taxon>
        <taxon>Planctomycetia</taxon>
        <taxon>Pirellulales</taxon>
        <taxon>Lacipirellulaceae</taxon>
        <taxon>Aeoliella</taxon>
    </lineage>
</organism>
<keyword evidence="3" id="KW-1185">Reference proteome</keyword>
<dbReference type="EMBL" id="JAMXLR010000055">
    <property type="protein sequence ID" value="MCO6045313.1"/>
    <property type="molecule type" value="Genomic_DNA"/>
</dbReference>
<evidence type="ECO:0000313" key="3">
    <source>
        <dbReference type="Proteomes" id="UP001155241"/>
    </source>
</evidence>
<dbReference type="AlphaFoldDB" id="A0A9X2JI55"/>
<sequence length="72" mass="8698">MRSVQRNSHILPLTSNPHAYATSNRYPEVEPLRRIELHQVEHDEIQSLRQRLLQLIVENEERRKVSRFRLVN</sequence>
<evidence type="ECO:0000256" key="1">
    <source>
        <dbReference type="SAM" id="MobiDB-lite"/>
    </source>
</evidence>
<proteinExistence type="predicted"/>
<comment type="caution">
    <text evidence="2">The sequence shown here is derived from an EMBL/GenBank/DDBJ whole genome shotgun (WGS) entry which is preliminary data.</text>
</comment>
<reference evidence="2" key="1">
    <citation type="submission" date="2022-06" db="EMBL/GenBank/DDBJ databases">
        <title>Aeoliella straminimaris, a novel planctomycete from sediments.</title>
        <authorList>
            <person name="Vitorino I.R."/>
            <person name="Lage O.M."/>
        </authorList>
    </citation>
    <scope>NUCLEOTIDE SEQUENCE</scope>
    <source>
        <strain evidence="2">ICT_H6.2</strain>
    </source>
</reference>
<protein>
    <submittedName>
        <fullName evidence="2">Uncharacterized protein</fullName>
    </submittedName>
</protein>
<accession>A0A9X2JI55</accession>
<name>A0A9X2JI55_9BACT</name>